<gene>
    <name evidence="4" type="ORF">SPI_05055</name>
</gene>
<evidence type="ECO:0000256" key="1">
    <source>
        <dbReference type="ARBA" id="ARBA00006499"/>
    </source>
</evidence>
<feature type="compositionally biased region" description="Basic residues" evidence="2">
    <location>
        <begin position="1"/>
        <end position="18"/>
    </location>
</feature>
<name>A0A167TWR5_9HYPO</name>
<comment type="similarity">
    <text evidence="1">Belongs to the AB hydrolase superfamily. AB hydrolase 2 family.</text>
</comment>
<dbReference type="InterPro" id="IPR003140">
    <property type="entry name" value="PLipase/COase/thioEstase"/>
</dbReference>
<keyword evidence="5" id="KW-1185">Reference proteome</keyword>
<sequence>MPSHTSHQRQLRANARLRSKLDAGSAPKKSEQRCSAQASDAGDGSTVSLSDEETDEWSSVLLDGSAIRVETRRDVGSHGPLGLESDHSDHSGNETSMPATSRAPHVGSFVSALCKDTRRVNVSAPFRSYSIGKGFGPVHIVEPQAGHPHTHTAILLHGRGSTGEEFAEELFETCLSRDRGPNSPDGPPPTLPDRLPTWRWVFPSSPSTWNATFEEHIPAWFEVCSLADPTLRQDLQPPGLMASVQHVDQMLDEETKTLRAAAGQFAGDARARLVLGGISLGGAVALWALLGTKRPQQPLGGFAVASTWLPFAKEVETHLVRSKARGENEKEGSGIVQSLAAPLDRHLRQRQNQGPTTAPSILDTPVFVGHGRDDAYVDIKLGRQVEQVLAGVGFTVQWHEYEGAEQEGHWIKEPEEMDDLRAFFDAVASRAL</sequence>
<evidence type="ECO:0000313" key="5">
    <source>
        <dbReference type="Proteomes" id="UP000076874"/>
    </source>
</evidence>
<protein>
    <submittedName>
        <fullName evidence="4">Phospholipase/carboxylesterase/thioesterase</fullName>
    </submittedName>
</protein>
<dbReference type="Gene3D" id="3.40.50.1820">
    <property type="entry name" value="alpha/beta hydrolase"/>
    <property type="match status" value="1"/>
</dbReference>
<dbReference type="STRING" id="1081102.A0A167TWR5"/>
<evidence type="ECO:0000256" key="2">
    <source>
        <dbReference type="SAM" id="MobiDB-lite"/>
    </source>
</evidence>
<organism evidence="4 5">
    <name type="scientific">Niveomyces insectorum RCEF 264</name>
    <dbReference type="NCBI Taxonomy" id="1081102"/>
    <lineage>
        <taxon>Eukaryota</taxon>
        <taxon>Fungi</taxon>
        <taxon>Dikarya</taxon>
        <taxon>Ascomycota</taxon>
        <taxon>Pezizomycotina</taxon>
        <taxon>Sordariomycetes</taxon>
        <taxon>Hypocreomycetidae</taxon>
        <taxon>Hypocreales</taxon>
        <taxon>Cordycipitaceae</taxon>
        <taxon>Niveomyces</taxon>
    </lineage>
</organism>
<dbReference type="SUPFAM" id="SSF53474">
    <property type="entry name" value="alpha/beta-Hydrolases"/>
    <property type="match status" value="1"/>
</dbReference>
<proteinExistence type="inferred from homology"/>
<dbReference type="AlphaFoldDB" id="A0A167TWR5"/>
<dbReference type="GO" id="GO:0052689">
    <property type="term" value="F:carboxylic ester hydrolase activity"/>
    <property type="evidence" value="ECO:0007669"/>
    <property type="project" value="TreeGrafter"/>
</dbReference>
<reference evidence="4 5" key="1">
    <citation type="journal article" date="2016" name="Genome Biol. Evol.">
        <title>Divergent and convergent evolution of fungal pathogenicity.</title>
        <authorList>
            <person name="Shang Y."/>
            <person name="Xiao G."/>
            <person name="Zheng P."/>
            <person name="Cen K."/>
            <person name="Zhan S."/>
            <person name="Wang C."/>
        </authorList>
    </citation>
    <scope>NUCLEOTIDE SEQUENCE [LARGE SCALE GENOMIC DNA]</scope>
    <source>
        <strain evidence="4 5">RCEF 264</strain>
    </source>
</reference>
<accession>A0A167TWR5</accession>
<dbReference type="OrthoDB" id="2418081at2759"/>
<feature type="region of interest" description="Disordered" evidence="2">
    <location>
        <begin position="1"/>
        <end position="56"/>
    </location>
</feature>
<feature type="region of interest" description="Disordered" evidence="2">
    <location>
        <begin position="71"/>
        <end position="102"/>
    </location>
</feature>
<dbReference type="InterPro" id="IPR029058">
    <property type="entry name" value="AB_hydrolase_fold"/>
</dbReference>
<evidence type="ECO:0000313" key="4">
    <source>
        <dbReference type="EMBL" id="OAA61031.1"/>
    </source>
</evidence>
<feature type="domain" description="Phospholipase/carboxylesterase/thioesterase" evidence="3">
    <location>
        <begin position="194"/>
        <end position="321"/>
    </location>
</feature>
<comment type="caution">
    <text evidence="4">The sequence shown here is derived from an EMBL/GenBank/DDBJ whole genome shotgun (WGS) entry which is preliminary data.</text>
</comment>
<dbReference type="GO" id="GO:0005737">
    <property type="term" value="C:cytoplasm"/>
    <property type="evidence" value="ECO:0007669"/>
    <property type="project" value="TreeGrafter"/>
</dbReference>
<dbReference type="Pfam" id="PF02230">
    <property type="entry name" value="Abhydrolase_2"/>
    <property type="match status" value="1"/>
</dbReference>
<dbReference type="PANTHER" id="PTHR10655:SF63">
    <property type="entry name" value="PHOSPHOLIPASE_CARBOXYLESTERASE_THIOESTERASE DOMAIN-CONTAINING PROTEIN"/>
    <property type="match status" value="1"/>
</dbReference>
<dbReference type="Proteomes" id="UP000076874">
    <property type="component" value="Unassembled WGS sequence"/>
</dbReference>
<dbReference type="InterPro" id="IPR050565">
    <property type="entry name" value="LYPA1-2/EST-like"/>
</dbReference>
<evidence type="ECO:0000259" key="3">
    <source>
        <dbReference type="Pfam" id="PF02230"/>
    </source>
</evidence>
<dbReference type="PANTHER" id="PTHR10655">
    <property type="entry name" value="LYSOPHOSPHOLIPASE-RELATED"/>
    <property type="match status" value="1"/>
</dbReference>
<dbReference type="EMBL" id="AZHD01000008">
    <property type="protein sequence ID" value="OAA61031.1"/>
    <property type="molecule type" value="Genomic_DNA"/>
</dbReference>
<dbReference type="GO" id="GO:0008474">
    <property type="term" value="F:palmitoyl-(protein) hydrolase activity"/>
    <property type="evidence" value="ECO:0007669"/>
    <property type="project" value="TreeGrafter"/>
</dbReference>